<dbReference type="GeneID" id="79315847"/>
<dbReference type="Pfam" id="PF01883">
    <property type="entry name" value="FeS_assembly_P"/>
    <property type="match status" value="1"/>
</dbReference>
<organism evidence="3 4">
    <name type="scientific">Halomarina halobia</name>
    <dbReference type="NCBI Taxonomy" id="3033386"/>
    <lineage>
        <taxon>Archaea</taxon>
        <taxon>Methanobacteriati</taxon>
        <taxon>Methanobacteriota</taxon>
        <taxon>Stenosarchaea group</taxon>
        <taxon>Halobacteria</taxon>
        <taxon>Halobacteriales</taxon>
        <taxon>Natronomonadaceae</taxon>
        <taxon>Halomarina</taxon>
    </lineage>
</organism>
<dbReference type="AlphaFoldDB" id="A0ABD6AB76"/>
<reference evidence="3 4" key="1">
    <citation type="journal article" date="2019" name="Int. J. Syst. Evol. Microbiol.">
        <title>The Global Catalogue of Microorganisms (GCM) 10K type strain sequencing project: providing services to taxonomists for standard genome sequencing and annotation.</title>
        <authorList>
            <consortium name="The Broad Institute Genomics Platform"/>
            <consortium name="The Broad Institute Genome Sequencing Center for Infectious Disease"/>
            <person name="Wu L."/>
            <person name="Ma J."/>
        </authorList>
    </citation>
    <scope>NUCLEOTIDE SEQUENCE [LARGE SCALE GENOMIC DNA]</scope>
    <source>
        <strain evidence="3 4">PSR21</strain>
    </source>
</reference>
<dbReference type="NCBIfam" id="NF041868">
    <property type="entry name" value="paad_haloarch"/>
    <property type="match status" value="1"/>
</dbReference>
<evidence type="ECO:0000313" key="3">
    <source>
        <dbReference type="EMBL" id="MFC7317482.1"/>
    </source>
</evidence>
<keyword evidence="3" id="KW-0560">Oxidoreductase</keyword>
<dbReference type="Proteomes" id="UP001596547">
    <property type="component" value="Unassembled WGS sequence"/>
</dbReference>
<protein>
    <submittedName>
        <fullName evidence="3">1,2-phenylacetyl-CoA epoxidase subunit PaaD</fullName>
        <ecNumber evidence="3">1.14.13.149</ecNumber>
    </submittedName>
</protein>
<evidence type="ECO:0000259" key="2">
    <source>
        <dbReference type="Pfam" id="PF01883"/>
    </source>
</evidence>
<evidence type="ECO:0000313" key="4">
    <source>
        <dbReference type="Proteomes" id="UP001596547"/>
    </source>
</evidence>
<keyword evidence="4" id="KW-1185">Reference proteome</keyword>
<comment type="caution">
    <text evidence="3">The sequence shown here is derived from an EMBL/GenBank/DDBJ whole genome shotgun (WGS) entry which is preliminary data.</text>
</comment>
<dbReference type="RefSeq" id="WP_276303271.1">
    <property type="nucleotide sequence ID" value="NZ_CP119992.1"/>
</dbReference>
<dbReference type="EMBL" id="JBHTBF010000002">
    <property type="protein sequence ID" value="MFC7317482.1"/>
    <property type="molecule type" value="Genomic_DNA"/>
</dbReference>
<feature type="compositionally biased region" description="Acidic residues" evidence="1">
    <location>
        <begin position="1"/>
        <end position="17"/>
    </location>
</feature>
<feature type="domain" description="MIP18 family-like" evidence="2">
    <location>
        <begin position="50"/>
        <end position="126"/>
    </location>
</feature>
<feature type="compositionally biased region" description="Basic and acidic residues" evidence="1">
    <location>
        <begin position="30"/>
        <end position="40"/>
    </location>
</feature>
<dbReference type="SUPFAM" id="SSF117916">
    <property type="entry name" value="Fe-S cluster assembly (FSCA) domain-like"/>
    <property type="match status" value="1"/>
</dbReference>
<proteinExistence type="predicted"/>
<feature type="region of interest" description="Disordered" evidence="1">
    <location>
        <begin position="1"/>
        <end position="42"/>
    </location>
</feature>
<name>A0ABD6AB76_9EURY</name>
<evidence type="ECO:0000256" key="1">
    <source>
        <dbReference type="SAM" id="MobiDB-lite"/>
    </source>
</evidence>
<dbReference type="InterPro" id="IPR052339">
    <property type="entry name" value="Fe-S_Maturation_MIP18"/>
</dbReference>
<dbReference type="PANTHER" id="PTHR42831">
    <property type="entry name" value="FE-S PROTEIN MATURATION AUXILIARY FACTOR YITW"/>
    <property type="match status" value="1"/>
</dbReference>
<accession>A0ABD6AB76</accession>
<dbReference type="InterPro" id="IPR002744">
    <property type="entry name" value="MIP18-like"/>
</dbReference>
<dbReference type="EC" id="1.14.13.149" evidence="3"/>
<dbReference type="GO" id="GO:0097266">
    <property type="term" value="F:phenylacetyl-CoA 1,2-epoxidase activity"/>
    <property type="evidence" value="ECO:0007669"/>
    <property type="project" value="UniProtKB-EC"/>
</dbReference>
<gene>
    <name evidence="3" type="primary">paaD</name>
    <name evidence="3" type="ORF">ACFQPE_11880</name>
</gene>
<dbReference type="Gene3D" id="3.30.300.130">
    <property type="entry name" value="Fe-S cluster assembly (FSCA)"/>
    <property type="match status" value="1"/>
</dbReference>
<sequence length="154" mass="16718">MSEYEDADDSDEFEVEDPTGSRACAYTSYDRGEAHEEYPKTGRGATGLEREVWDALYAVEDPEMPVSVVDLGLIYGVEVEERPGGDGARVTVRFTLTYTGCPAREMLLADVEAAAASPEGVAGAEVELVWSPPWSVDMVTDAGREDLREFGVSV</sequence>
<dbReference type="PANTHER" id="PTHR42831:SF3">
    <property type="entry name" value="1,2-PHENYLACETYL-COA EPOXIDASE, SUBUNIT D-RELATED"/>
    <property type="match status" value="1"/>
</dbReference>
<dbReference type="InterPro" id="IPR034904">
    <property type="entry name" value="FSCA_dom_sf"/>
</dbReference>